<name>A0A560WE45_9MICO</name>
<dbReference type="InterPro" id="IPR052161">
    <property type="entry name" value="Mycobact_Acyl-CoA_DH"/>
</dbReference>
<dbReference type="InterPro" id="IPR046373">
    <property type="entry name" value="Acyl-CoA_Oxase/DH_mid-dom_sf"/>
</dbReference>
<dbReference type="EMBL" id="VIUW01000002">
    <property type="protein sequence ID" value="TWD15943.1"/>
    <property type="molecule type" value="Genomic_DNA"/>
</dbReference>
<evidence type="ECO:0000259" key="7">
    <source>
        <dbReference type="Pfam" id="PF00441"/>
    </source>
</evidence>
<keyword evidence="11" id="KW-1185">Reference proteome</keyword>
<dbReference type="Gene3D" id="1.20.140.10">
    <property type="entry name" value="Butyryl-CoA Dehydrogenase, subunit A, domain 3"/>
    <property type="match status" value="1"/>
</dbReference>
<gene>
    <name evidence="10" type="ORF">FB557_1483</name>
</gene>
<proteinExistence type="inferred from homology"/>
<dbReference type="PANTHER" id="PTHR43292:SF3">
    <property type="entry name" value="ACYL-COA DEHYDROGENASE FADE29"/>
    <property type="match status" value="1"/>
</dbReference>
<dbReference type="InterPro" id="IPR036250">
    <property type="entry name" value="AcylCo_DH-like_C"/>
</dbReference>
<dbReference type="SUPFAM" id="SSF47203">
    <property type="entry name" value="Acyl-CoA dehydrogenase C-terminal domain-like"/>
    <property type="match status" value="1"/>
</dbReference>
<dbReference type="InterPro" id="IPR009075">
    <property type="entry name" value="AcylCo_DH/oxidase_C"/>
</dbReference>
<dbReference type="AlphaFoldDB" id="A0A560WE45"/>
<evidence type="ECO:0000259" key="8">
    <source>
        <dbReference type="Pfam" id="PF02770"/>
    </source>
</evidence>
<evidence type="ECO:0000256" key="4">
    <source>
        <dbReference type="ARBA" id="ARBA00022827"/>
    </source>
</evidence>
<dbReference type="RefSeq" id="WP_144856939.1">
    <property type="nucleotide sequence ID" value="NZ_BAAAYT010000001.1"/>
</dbReference>
<evidence type="ECO:0000313" key="10">
    <source>
        <dbReference type="EMBL" id="TWD15943.1"/>
    </source>
</evidence>
<comment type="caution">
    <text evidence="10">The sequence shown here is derived from an EMBL/GenBank/DDBJ whole genome shotgun (WGS) entry which is preliminary data.</text>
</comment>
<dbReference type="InterPro" id="IPR037069">
    <property type="entry name" value="AcylCoA_DH/ox_N_sf"/>
</dbReference>
<reference evidence="10 11" key="1">
    <citation type="submission" date="2019-06" db="EMBL/GenBank/DDBJ databases">
        <title>Sequencing the genomes of 1000 actinobacteria strains.</title>
        <authorList>
            <person name="Klenk H.-P."/>
        </authorList>
    </citation>
    <scope>NUCLEOTIDE SEQUENCE [LARGE SCALE GENOMIC DNA]</scope>
    <source>
        <strain evidence="10 11">DSM 18935</strain>
    </source>
</reference>
<dbReference type="PANTHER" id="PTHR43292">
    <property type="entry name" value="ACYL-COA DEHYDROGENASE"/>
    <property type="match status" value="1"/>
</dbReference>
<dbReference type="InterPro" id="IPR009100">
    <property type="entry name" value="AcylCoA_DH/oxidase_NM_dom_sf"/>
</dbReference>
<keyword evidence="4 6" id="KW-0274">FAD</keyword>
<evidence type="ECO:0008006" key="12">
    <source>
        <dbReference type="Google" id="ProtNLM"/>
    </source>
</evidence>
<evidence type="ECO:0000259" key="9">
    <source>
        <dbReference type="Pfam" id="PF02771"/>
    </source>
</evidence>
<evidence type="ECO:0000256" key="5">
    <source>
        <dbReference type="ARBA" id="ARBA00023002"/>
    </source>
</evidence>
<feature type="domain" description="Acyl-CoA dehydrogenase/oxidase N-terminal" evidence="9">
    <location>
        <begin position="6"/>
        <end position="120"/>
    </location>
</feature>
<feature type="domain" description="Acyl-CoA dehydrogenase/oxidase C-terminal" evidence="7">
    <location>
        <begin position="232"/>
        <end position="385"/>
    </location>
</feature>
<dbReference type="GO" id="GO:0050660">
    <property type="term" value="F:flavin adenine dinucleotide binding"/>
    <property type="evidence" value="ECO:0007669"/>
    <property type="project" value="InterPro"/>
</dbReference>
<dbReference type="FunFam" id="2.40.110.10:FF:000011">
    <property type="entry name" value="Acyl-CoA dehydrogenase FadE34"/>
    <property type="match status" value="1"/>
</dbReference>
<dbReference type="InterPro" id="IPR013786">
    <property type="entry name" value="AcylCoA_DH/ox_N"/>
</dbReference>
<dbReference type="GO" id="GO:0016627">
    <property type="term" value="F:oxidoreductase activity, acting on the CH-CH group of donors"/>
    <property type="evidence" value="ECO:0007669"/>
    <property type="project" value="InterPro"/>
</dbReference>
<comment type="cofactor">
    <cofactor evidence="1 6">
        <name>FAD</name>
        <dbReference type="ChEBI" id="CHEBI:57692"/>
    </cofactor>
</comment>
<feature type="domain" description="Acyl-CoA oxidase/dehydrogenase middle" evidence="8">
    <location>
        <begin position="125"/>
        <end position="220"/>
    </location>
</feature>
<evidence type="ECO:0000256" key="1">
    <source>
        <dbReference type="ARBA" id="ARBA00001974"/>
    </source>
</evidence>
<keyword evidence="3 6" id="KW-0285">Flavoprotein</keyword>
<dbReference type="Pfam" id="PF00441">
    <property type="entry name" value="Acyl-CoA_dh_1"/>
    <property type="match status" value="1"/>
</dbReference>
<sequence length="390" mass="42876">MQRRLSEEDAAFQQKMRTYFTDEFPAELKEKGTNRNDLDPQDIRRSQATLAEAGLAAPGWPVQWGGQDWTSLQKFIWDSEMRAAGVPPPLPFNTSMVGPVIAAFGSEELKERFLPKTLSCEIWWCQGFSEPDAGSDLASLRTTAVKDGDHYVVNGQKIWTTLAQHADWIFALVRTDPNAEKKQRGISFLLIDMKSEGITVRPIKTLDGDVEVNEVFFEDVRVPADQLVGEENKGWDYAKFLLGNERVGVANVGLVKKTLADVKAHAREVTRGDGTLLDDPQVAARFARLEADLMALELTVIRVSGGSKDGKPDPASSILKLRGSELQQDVLELAIDVAGPMAASWDDSVVPQWAADAVPTYLNFRKATIYGGSSEVQRSIIATGILGLKG</sequence>
<dbReference type="Gene3D" id="1.10.540.10">
    <property type="entry name" value="Acyl-CoA dehydrogenase/oxidase, N-terminal domain"/>
    <property type="match status" value="1"/>
</dbReference>
<evidence type="ECO:0000256" key="2">
    <source>
        <dbReference type="ARBA" id="ARBA00009347"/>
    </source>
</evidence>
<accession>A0A560WE45</accession>
<dbReference type="SUPFAM" id="SSF56645">
    <property type="entry name" value="Acyl-CoA dehydrogenase NM domain-like"/>
    <property type="match status" value="1"/>
</dbReference>
<dbReference type="InterPro" id="IPR006091">
    <property type="entry name" value="Acyl-CoA_Oxase/DH_mid-dom"/>
</dbReference>
<evidence type="ECO:0000256" key="3">
    <source>
        <dbReference type="ARBA" id="ARBA00022630"/>
    </source>
</evidence>
<comment type="similarity">
    <text evidence="2 6">Belongs to the acyl-CoA dehydrogenase family.</text>
</comment>
<dbReference type="GO" id="GO:0005886">
    <property type="term" value="C:plasma membrane"/>
    <property type="evidence" value="ECO:0007669"/>
    <property type="project" value="TreeGrafter"/>
</dbReference>
<dbReference type="Gene3D" id="2.40.110.10">
    <property type="entry name" value="Butyryl-CoA Dehydrogenase, subunit A, domain 2"/>
    <property type="match status" value="1"/>
</dbReference>
<organism evidence="10 11">
    <name type="scientific">Marihabitans asiaticum</name>
    <dbReference type="NCBI Taxonomy" id="415218"/>
    <lineage>
        <taxon>Bacteria</taxon>
        <taxon>Bacillati</taxon>
        <taxon>Actinomycetota</taxon>
        <taxon>Actinomycetes</taxon>
        <taxon>Micrococcales</taxon>
        <taxon>Intrasporangiaceae</taxon>
        <taxon>Marihabitans</taxon>
    </lineage>
</organism>
<dbReference type="Pfam" id="PF02771">
    <property type="entry name" value="Acyl-CoA_dh_N"/>
    <property type="match status" value="1"/>
</dbReference>
<evidence type="ECO:0000313" key="11">
    <source>
        <dbReference type="Proteomes" id="UP000315628"/>
    </source>
</evidence>
<dbReference type="Pfam" id="PF02770">
    <property type="entry name" value="Acyl-CoA_dh_M"/>
    <property type="match status" value="1"/>
</dbReference>
<keyword evidence="5 6" id="KW-0560">Oxidoreductase</keyword>
<dbReference type="Proteomes" id="UP000315628">
    <property type="component" value="Unassembled WGS sequence"/>
</dbReference>
<evidence type="ECO:0000256" key="6">
    <source>
        <dbReference type="RuleBase" id="RU362125"/>
    </source>
</evidence>
<dbReference type="OrthoDB" id="2769798at2"/>
<protein>
    <recommendedName>
        <fullName evidence="12">Alkylation response protein AidB-like acyl-CoA dehydrogenase</fullName>
    </recommendedName>
</protein>